<evidence type="ECO:0000256" key="6">
    <source>
        <dbReference type="SAM" id="MobiDB-lite"/>
    </source>
</evidence>
<dbReference type="Gene3D" id="4.10.240.10">
    <property type="entry name" value="Zn(2)-C6 fungal-type DNA-binding domain"/>
    <property type="match status" value="1"/>
</dbReference>
<dbReference type="Proteomes" id="UP000326950">
    <property type="component" value="Unassembled WGS sequence"/>
</dbReference>
<evidence type="ECO:0000256" key="3">
    <source>
        <dbReference type="ARBA" id="ARBA00023125"/>
    </source>
</evidence>
<keyword evidence="4" id="KW-0804">Transcription</keyword>
<keyword evidence="9" id="KW-1185">Reference proteome</keyword>
<feature type="domain" description="Zn(2)-C6 fungal-type" evidence="7">
    <location>
        <begin position="16"/>
        <end position="46"/>
    </location>
</feature>
<dbReference type="SUPFAM" id="SSF57701">
    <property type="entry name" value="Zn2/Cys6 DNA-binding domain"/>
    <property type="match status" value="1"/>
</dbReference>
<proteinExistence type="predicted"/>
<dbReference type="GO" id="GO:0009893">
    <property type="term" value="P:positive regulation of metabolic process"/>
    <property type="evidence" value="ECO:0007669"/>
    <property type="project" value="UniProtKB-ARBA"/>
</dbReference>
<evidence type="ECO:0000256" key="5">
    <source>
        <dbReference type="ARBA" id="ARBA00023242"/>
    </source>
</evidence>
<feature type="compositionally biased region" description="Basic residues" evidence="6">
    <location>
        <begin position="51"/>
        <end position="62"/>
    </location>
</feature>
<name>A0A5N6VFN4_ASPTM</name>
<dbReference type="PANTHER" id="PTHR31069">
    <property type="entry name" value="OLEATE-ACTIVATED TRANSCRIPTION FACTOR 1-RELATED"/>
    <property type="match status" value="1"/>
</dbReference>
<gene>
    <name evidence="8" type="ORF">BDV40DRAFT_307250</name>
</gene>
<dbReference type="GO" id="GO:0008270">
    <property type="term" value="F:zinc ion binding"/>
    <property type="evidence" value="ECO:0007669"/>
    <property type="project" value="InterPro"/>
</dbReference>
<keyword evidence="1" id="KW-0862">Zinc</keyword>
<sequence>METYNTQIPARKLKDSCDVCSASKLRCDKQKPTCSRCANLNRPCTYSPARRGGRPHRVRRKSSQSQGQNKNQNQSLTQSSQQCFGAPQTNTLNSYLVEPTGISGQTDSEMSCENGWFPSTITINHHKDNVPQPAELSSSPCDMVSMGPNMDTAETDCTKAALLIVEQLEITKGRCRSAAPMYGVSGWTATEACQRLLTILMCPCSEQANVALLVATGCISLMDMVLRSAGADSDRGSVSLDMSSSDGISISHSSCEQDILMWSRPPSSSRNLAGDGQSQVGDLSKIARLVLQFTDRYSQDTKGGANWEHTTWVVAPVAALLRSRLQFVTQGVARRLVF</sequence>
<dbReference type="PROSITE" id="PS00463">
    <property type="entry name" value="ZN2_CY6_FUNGAL_1"/>
    <property type="match status" value="1"/>
</dbReference>
<accession>A0A5N6VFN4</accession>
<evidence type="ECO:0000259" key="7">
    <source>
        <dbReference type="PROSITE" id="PS50048"/>
    </source>
</evidence>
<keyword evidence="5" id="KW-0539">Nucleus</keyword>
<protein>
    <recommendedName>
        <fullName evidence="7">Zn(2)-C6 fungal-type domain-containing protein</fullName>
    </recommendedName>
</protein>
<dbReference type="SMART" id="SM00066">
    <property type="entry name" value="GAL4"/>
    <property type="match status" value="1"/>
</dbReference>
<dbReference type="OrthoDB" id="2943660at2759"/>
<evidence type="ECO:0000313" key="8">
    <source>
        <dbReference type="EMBL" id="KAE8168581.1"/>
    </source>
</evidence>
<evidence type="ECO:0000256" key="2">
    <source>
        <dbReference type="ARBA" id="ARBA00023015"/>
    </source>
</evidence>
<dbReference type="CDD" id="cd00067">
    <property type="entry name" value="GAL4"/>
    <property type="match status" value="1"/>
</dbReference>
<dbReference type="PROSITE" id="PS50048">
    <property type="entry name" value="ZN2_CY6_FUNGAL_2"/>
    <property type="match status" value="1"/>
</dbReference>
<keyword evidence="3" id="KW-0238">DNA-binding</keyword>
<dbReference type="Pfam" id="PF00172">
    <property type="entry name" value="Zn_clus"/>
    <property type="match status" value="1"/>
</dbReference>
<keyword evidence="2" id="KW-0805">Transcription regulation</keyword>
<dbReference type="PRINTS" id="PR00755">
    <property type="entry name" value="AFLATOXINBRP"/>
</dbReference>
<dbReference type="InterPro" id="IPR001138">
    <property type="entry name" value="Zn2Cys6_DnaBD"/>
</dbReference>
<dbReference type="GO" id="GO:0003677">
    <property type="term" value="F:DNA binding"/>
    <property type="evidence" value="ECO:0007669"/>
    <property type="project" value="UniProtKB-KW"/>
</dbReference>
<dbReference type="EMBL" id="ML738585">
    <property type="protein sequence ID" value="KAE8168581.1"/>
    <property type="molecule type" value="Genomic_DNA"/>
</dbReference>
<evidence type="ECO:0000256" key="4">
    <source>
        <dbReference type="ARBA" id="ARBA00023163"/>
    </source>
</evidence>
<dbReference type="GO" id="GO:0000981">
    <property type="term" value="F:DNA-binding transcription factor activity, RNA polymerase II-specific"/>
    <property type="evidence" value="ECO:0007669"/>
    <property type="project" value="InterPro"/>
</dbReference>
<reference evidence="8 9" key="1">
    <citation type="submission" date="2019-04" db="EMBL/GenBank/DDBJ databases">
        <title>Friends and foes A comparative genomics study of 23 Aspergillus species from section Flavi.</title>
        <authorList>
            <consortium name="DOE Joint Genome Institute"/>
            <person name="Kjaerbolling I."/>
            <person name="Vesth T."/>
            <person name="Frisvad J.C."/>
            <person name="Nybo J.L."/>
            <person name="Theobald S."/>
            <person name="Kildgaard S."/>
            <person name="Isbrandt T."/>
            <person name="Kuo A."/>
            <person name="Sato A."/>
            <person name="Lyhne E.K."/>
            <person name="Kogle M.E."/>
            <person name="Wiebenga A."/>
            <person name="Kun R.S."/>
            <person name="Lubbers R.J."/>
            <person name="Makela M.R."/>
            <person name="Barry K."/>
            <person name="Chovatia M."/>
            <person name="Clum A."/>
            <person name="Daum C."/>
            <person name="Haridas S."/>
            <person name="He G."/>
            <person name="LaButti K."/>
            <person name="Lipzen A."/>
            <person name="Mondo S."/>
            <person name="Riley R."/>
            <person name="Salamov A."/>
            <person name="Simmons B.A."/>
            <person name="Magnuson J.K."/>
            <person name="Henrissat B."/>
            <person name="Mortensen U.H."/>
            <person name="Larsen T.O."/>
            <person name="Devries R.P."/>
            <person name="Grigoriev I.V."/>
            <person name="Machida M."/>
            <person name="Baker S.E."/>
            <person name="Andersen M.R."/>
        </authorList>
    </citation>
    <scope>NUCLEOTIDE SEQUENCE [LARGE SCALE GENOMIC DNA]</scope>
    <source>
        <strain evidence="8 9">CBS 117626</strain>
    </source>
</reference>
<feature type="region of interest" description="Disordered" evidence="6">
    <location>
        <begin position="45"/>
        <end position="82"/>
    </location>
</feature>
<dbReference type="InterPro" id="IPR050675">
    <property type="entry name" value="OAF3"/>
</dbReference>
<evidence type="ECO:0000313" key="9">
    <source>
        <dbReference type="Proteomes" id="UP000326950"/>
    </source>
</evidence>
<feature type="compositionally biased region" description="Low complexity" evidence="6">
    <location>
        <begin position="63"/>
        <end position="82"/>
    </location>
</feature>
<dbReference type="AlphaFoldDB" id="A0A5N6VFN4"/>
<evidence type="ECO:0000256" key="1">
    <source>
        <dbReference type="ARBA" id="ARBA00022833"/>
    </source>
</evidence>
<dbReference type="PANTHER" id="PTHR31069:SF31">
    <property type="entry name" value="MONODICTYPHENONE CLUSTER TRANSCRIPTION FACTOR-RELATED"/>
    <property type="match status" value="1"/>
</dbReference>
<organism evidence="8 9">
    <name type="scientific">Aspergillus tamarii</name>
    <dbReference type="NCBI Taxonomy" id="41984"/>
    <lineage>
        <taxon>Eukaryota</taxon>
        <taxon>Fungi</taxon>
        <taxon>Dikarya</taxon>
        <taxon>Ascomycota</taxon>
        <taxon>Pezizomycotina</taxon>
        <taxon>Eurotiomycetes</taxon>
        <taxon>Eurotiomycetidae</taxon>
        <taxon>Eurotiales</taxon>
        <taxon>Aspergillaceae</taxon>
        <taxon>Aspergillus</taxon>
        <taxon>Aspergillus subgen. Circumdati</taxon>
    </lineage>
</organism>
<dbReference type="InterPro" id="IPR036864">
    <property type="entry name" value="Zn2-C6_fun-type_DNA-bd_sf"/>
</dbReference>